<keyword evidence="3" id="KW-1185">Reference proteome</keyword>
<feature type="region of interest" description="Disordered" evidence="1">
    <location>
        <begin position="32"/>
        <end position="122"/>
    </location>
</feature>
<accession>A0AAV4GDA8</accession>
<dbReference type="Proteomes" id="UP000762676">
    <property type="component" value="Unassembled WGS sequence"/>
</dbReference>
<evidence type="ECO:0000256" key="1">
    <source>
        <dbReference type="SAM" id="MobiDB-lite"/>
    </source>
</evidence>
<feature type="compositionally biased region" description="Basic and acidic residues" evidence="1">
    <location>
        <begin position="106"/>
        <end position="122"/>
    </location>
</feature>
<dbReference type="EMBL" id="BMAT01004915">
    <property type="protein sequence ID" value="GFR83070.1"/>
    <property type="molecule type" value="Genomic_DNA"/>
</dbReference>
<protein>
    <submittedName>
        <fullName evidence="2">Uncharacterized protein</fullName>
    </submittedName>
</protein>
<sequence length="122" mass="14128">MSVFNHHNINCFYDDLEKVMEKGFAPDRIWNADETVQKPFGDAGVRSFSSGKRKKKSSEIYSSSRVTRHLEEEFSAKQKRGKKKRQVNQEDSDTDDDESTITSMHADSDRELADEFKKKMSN</sequence>
<feature type="compositionally biased region" description="Acidic residues" evidence="1">
    <location>
        <begin position="90"/>
        <end position="99"/>
    </location>
</feature>
<proteinExistence type="predicted"/>
<dbReference type="AlphaFoldDB" id="A0AAV4GDA8"/>
<gene>
    <name evidence="2" type="ORF">ElyMa_002380000</name>
</gene>
<comment type="caution">
    <text evidence="2">The sequence shown here is derived from an EMBL/GenBank/DDBJ whole genome shotgun (WGS) entry which is preliminary data.</text>
</comment>
<feature type="compositionally biased region" description="Basic residues" evidence="1">
    <location>
        <begin position="77"/>
        <end position="86"/>
    </location>
</feature>
<organism evidence="2 3">
    <name type="scientific">Elysia marginata</name>
    <dbReference type="NCBI Taxonomy" id="1093978"/>
    <lineage>
        <taxon>Eukaryota</taxon>
        <taxon>Metazoa</taxon>
        <taxon>Spiralia</taxon>
        <taxon>Lophotrochozoa</taxon>
        <taxon>Mollusca</taxon>
        <taxon>Gastropoda</taxon>
        <taxon>Heterobranchia</taxon>
        <taxon>Euthyneura</taxon>
        <taxon>Panpulmonata</taxon>
        <taxon>Sacoglossa</taxon>
        <taxon>Placobranchoidea</taxon>
        <taxon>Plakobranchidae</taxon>
        <taxon>Elysia</taxon>
    </lineage>
</organism>
<reference evidence="2 3" key="1">
    <citation type="journal article" date="2021" name="Elife">
        <title>Chloroplast acquisition without the gene transfer in kleptoplastic sea slugs, Plakobranchus ocellatus.</title>
        <authorList>
            <person name="Maeda T."/>
            <person name="Takahashi S."/>
            <person name="Yoshida T."/>
            <person name="Shimamura S."/>
            <person name="Takaki Y."/>
            <person name="Nagai Y."/>
            <person name="Toyoda A."/>
            <person name="Suzuki Y."/>
            <person name="Arimoto A."/>
            <person name="Ishii H."/>
            <person name="Satoh N."/>
            <person name="Nishiyama T."/>
            <person name="Hasebe M."/>
            <person name="Maruyama T."/>
            <person name="Minagawa J."/>
            <person name="Obokata J."/>
            <person name="Shigenobu S."/>
        </authorList>
    </citation>
    <scope>NUCLEOTIDE SEQUENCE [LARGE SCALE GENOMIC DNA]</scope>
</reference>
<evidence type="ECO:0000313" key="2">
    <source>
        <dbReference type="EMBL" id="GFR83070.1"/>
    </source>
</evidence>
<name>A0AAV4GDA8_9GAST</name>
<evidence type="ECO:0000313" key="3">
    <source>
        <dbReference type="Proteomes" id="UP000762676"/>
    </source>
</evidence>